<sequence length="133" mass="15309">MSTTLLVLLTFCATASAYVHCPNVVEITRRDVKTSLFVALVKVESSGATGDQYGDYYEFQVKYEKLFQWWHYWVAEATIISDAPKTLKINQKCDVQLERGQQYVLGCASFSNCHFVRPYKSLTQHELELIEKQ</sequence>
<reference evidence="2" key="1">
    <citation type="journal article" date="2015" name="Nat. Genet.">
        <title>The genome and transcriptome of the zoonotic hookworm Ancylostoma ceylanicum identify infection-specific gene families.</title>
        <authorList>
            <person name="Schwarz E.M."/>
            <person name="Hu Y."/>
            <person name="Antoshechkin I."/>
            <person name="Miller M.M."/>
            <person name="Sternberg P.W."/>
            <person name="Aroian R.V."/>
        </authorList>
    </citation>
    <scope>NUCLEOTIDE SEQUENCE</scope>
    <source>
        <strain evidence="2">HY135</strain>
    </source>
</reference>
<accession>A0A016VJ16</accession>
<dbReference type="Proteomes" id="UP000024635">
    <property type="component" value="Unassembled WGS sequence"/>
</dbReference>
<proteinExistence type="predicted"/>
<dbReference type="Pfam" id="PF21556">
    <property type="entry name" value="AceES-2"/>
    <property type="match status" value="1"/>
</dbReference>
<gene>
    <name evidence="1" type="primary">Acey_s0009.g716</name>
    <name evidence="1" type="ORF">Y032_0009g716</name>
</gene>
<dbReference type="OrthoDB" id="5843730at2759"/>
<dbReference type="AlphaFoldDB" id="A0A016VJ16"/>
<evidence type="ECO:0000313" key="1">
    <source>
        <dbReference type="EMBL" id="EYC27420.1"/>
    </source>
</evidence>
<comment type="caution">
    <text evidence="1">The sequence shown here is derived from an EMBL/GenBank/DDBJ whole genome shotgun (WGS) entry which is preliminary data.</text>
</comment>
<evidence type="ECO:0000313" key="2">
    <source>
        <dbReference type="Proteomes" id="UP000024635"/>
    </source>
</evidence>
<keyword evidence="2" id="KW-1185">Reference proteome</keyword>
<dbReference type="SUPFAM" id="SSF50242">
    <property type="entry name" value="TIMP-like"/>
    <property type="match status" value="1"/>
</dbReference>
<protein>
    <recommendedName>
        <fullName evidence="3">Tissue inhibitor of metalloproteinase</fullName>
    </recommendedName>
</protein>
<dbReference type="InterPro" id="IPR049084">
    <property type="entry name" value="AceES-2"/>
</dbReference>
<dbReference type="Gene3D" id="2.40.50.780">
    <property type="match status" value="1"/>
</dbReference>
<dbReference type="EMBL" id="JARK01001345">
    <property type="protein sequence ID" value="EYC27420.1"/>
    <property type="molecule type" value="Genomic_DNA"/>
</dbReference>
<organism evidence="1 2">
    <name type="scientific">Ancylostoma ceylanicum</name>
    <dbReference type="NCBI Taxonomy" id="53326"/>
    <lineage>
        <taxon>Eukaryota</taxon>
        <taxon>Metazoa</taxon>
        <taxon>Ecdysozoa</taxon>
        <taxon>Nematoda</taxon>
        <taxon>Chromadorea</taxon>
        <taxon>Rhabditida</taxon>
        <taxon>Rhabditina</taxon>
        <taxon>Rhabditomorpha</taxon>
        <taxon>Strongyloidea</taxon>
        <taxon>Ancylostomatidae</taxon>
        <taxon>Ancylostomatinae</taxon>
        <taxon>Ancylostoma</taxon>
    </lineage>
</organism>
<evidence type="ECO:0008006" key="3">
    <source>
        <dbReference type="Google" id="ProtNLM"/>
    </source>
</evidence>
<dbReference type="InterPro" id="IPR008993">
    <property type="entry name" value="TIMP-like_OB-fold"/>
</dbReference>
<name>A0A016VJ16_9BILA</name>